<organism evidence="5">
    <name type="scientific">uncultured Thermomicrobiales bacterium</name>
    <dbReference type="NCBI Taxonomy" id="1645740"/>
    <lineage>
        <taxon>Bacteria</taxon>
        <taxon>Pseudomonadati</taxon>
        <taxon>Thermomicrobiota</taxon>
        <taxon>Thermomicrobia</taxon>
        <taxon>Thermomicrobiales</taxon>
        <taxon>environmental samples</taxon>
    </lineage>
</organism>
<dbReference type="Gene3D" id="3.40.630.30">
    <property type="match status" value="1"/>
</dbReference>
<dbReference type="Pfam" id="PF00583">
    <property type="entry name" value="Acetyltransf_1"/>
    <property type="match status" value="1"/>
</dbReference>
<evidence type="ECO:0000256" key="2">
    <source>
        <dbReference type="ARBA" id="ARBA00023315"/>
    </source>
</evidence>
<evidence type="ECO:0000259" key="4">
    <source>
        <dbReference type="PROSITE" id="PS51186"/>
    </source>
</evidence>
<evidence type="ECO:0000256" key="1">
    <source>
        <dbReference type="ARBA" id="ARBA00022679"/>
    </source>
</evidence>
<gene>
    <name evidence="5" type="ORF">AVDCRST_MAG59-4992</name>
</gene>
<feature type="region of interest" description="Disordered" evidence="3">
    <location>
        <begin position="1"/>
        <end position="64"/>
    </location>
</feature>
<proteinExistence type="predicted"/>
<dbReference type="PROSITE" id="PS51186">
    <property type="entry name" value="GNAT"/>
    <property type="match status" value="1"/>
</dbReference>
<accession>A0A6J4VLD6</accession>
<dbReference type="CDD" id="cd04301">
    <property type="entry name" value="NAT_SF"/>
    <property type="match status" value="1"/>
</dbReference>
<dbReference type="InterPro" id="IPR000182">
    <property type="entry name" value="GNAT_dom"/>
</dbReference>
<dbReference type="SUPFAM" id="SSF55729">
    <property type="entry name" value="Acyl-CoA N-acyltransferases (Nat)"/>
    <property type="match status" value="1"/>
</dbReference>
<dbReference type="InterPro" id="IPR016181">
    <property type="entry name" value="Acyl_CoA_acyltransferase"/>
</dbReference>
<keyword evidence="1 5" id="KW-0808">Transferase</keyword>
<sequence>MRPAPCPPRRRHDRRHRLGQAVSPPGPRGNRPPRPSRERAPTALTMREPAAKEEPVPVTIGRNPPIGNAELNALRDAAWGDGEVGDQDWQSILRHSLGWVGATDGGRLVGFVNVAWDGGVHAFLLDPTVHPDYGRRGLGRALVREAAALARERGAEWLHVDYEDGLEPFYRACGFRPTAAGLLDLTAPMPDADGGRQRER</sequence>
<evidence type="ECO:0000313" key="5">
    <source>
        <dbReference type="EMBL" id="CAA9582617.1"/>
    </source>
</evidence>
<dbReference type="PANTHER" id="PTHR43877">
    <property type="entry name" value="AMINOALKYLPHOSPHONATE N-ACETYLTRANSFERASE-RELATED-RELATED"/>
    <property type="match status" value="1"/>
</dbReference>
<keyword evidence="2" id="KW-0012">Acyltransferase</keyword>
<name>A0A6J4VLD6_9BACT</name>
<dbReference type="GO" id="GO:0016747">
    <property type="term" value="F:acyltransferase activity, transferring groups other than amino-acyl groups"/>
    <property type="evidence" value="ECO:0007669"/>
    <property type="project" value="InterPro"/>
</dbReference>
<evidence type="ECO:0000256" key="3">
    <source>
        <dbReference type="SAM" id="MobiDB-lite"/>
    </source>
</evidence>
<reference evidence="5" key="1">
    <citation type="submission" date="2020-02" db="EMBL/GenBank/DDBJ databases">
        <authorList>
            <person name="Meier V. D."/>
        </authorList>
    </citation>
    <scope>NUCLEOTIDE SEQUENCE</scope>
    <source>
        <strain evidence="5">AVDCRST_MAG59</strain>
    </source>
</reference>
<dbReference type="EMBL" id="CADCWF010000356">
    <property type="protein sequence ID" value="CAA9582617.1"/>
    <property type="molecule type" value="Genomic_DNA"/>
</dbReference>
<feature type="compositionally biased region" description="Basic residues" evidence="3">
    <location>
        <begin position="8"/>
        <end position="18"/>
    </location>
</feature>
<dbReference type="InterPro" id="IPR050832">
    <property type="entry name" value="Bact_Acetyltransf"/>
</dbReference>
<feature type="domain" description="N-acetyltransferase" evidence="4">
    <location>
        <begin position="58"/>
        <end position="190"/>
    </location>
</feature>
<feature type="compositionally biased region" description="Pro residues" evidence="3">
    <location>
        <begin position="24"/>
        <end position="33"/>
    </location>
</feature>
<dbReference type="AlphaFoldDB" id="A0A6J4VLD6"/>
<protein>
    <submittedName>
        <fullName evidence="5">Acetyltransferase</fullName>
    </submittedName>
</protein>